<dbReference type="AlphaFoldDB" id="A0A9W7FMX5"/>
<dbReference type="Proteomes" id="UP001165160">
    <property type="component" value="Unassembled WGS sequence"/>
</dbReference>
<feature type="transmembrane region" description="Helical" evidence="1">
    <location>
        <begin position="96"/>
        <end position="118"/>
    </location>
</feature>
<dbReference type="EMBL" id="BRXX01000526">
    <property type="protein sequence ID" value="GMI15622.1"/>
    <property type="molecule type" value="Genomic_DNA"/>
</dbReference>
<gene>
    <name evidence="2" type="ORF">TrVE_jg47</name>
</gene>
<proteinExistence type="predicted"/>
<evidence type="ECO:0000256" key="1">
    <source>
        <dbReference type="SAM" id="Phobius"/>
    </source>
</evidence>
<evidence type="ECO:0000313" key="2">
    <source>
        <dbReference type="EMBL" id="GMI15622.1"/>
    </source>
</evidence>
<keyword evidence="1" id="KW-0812">Transmembrane</keyword>
<name>A0A9W7FMX5_9STRA</name>
<organism evidence="2 3">
    <name type="scientific">Triparma verrucosa</name>
    <dbReference type="NCBI Taxonomy" id="1606542"/>
    <lineage>
        <taxon>Eukaryota</taxon>
        <taxon>Sar</taxon>
        <taxon>Stramenopiles</taxon>
        <taxon>Ochrophyta</taxon>
        <taxon>Bolidophyceae</taxon>
        <taxon>Parmales</taxon>
        <taxon>Triparmaceae</taxon>
        <taxon>Triparma</taxon>
    </lineage>
</organism>
<evidence type="ECO:0000313" key="3">
    <source>
        <dbReference type="Proteomes" id="UP001165160"/>
    </source>
</evidence>
<sequence>MYSILSDGSRFYDRIVTFLSITVNVPKKGQFIISQFLSDFLKRQRLRIRQRDHLSLPLLSLLAMLSSLQTYAVRAISPSFYRSSFMNMRKVYDPKIRAGQFMPVIHFMMGVGTIGYIVEWSTIGRFHVAHAKHEAEAAAECYKKHGGGGGHH</sequence>
<feature type="transmembrane region" description="Helical" evidence="1">
    <location>
        <begin position="54"/>
        <end position="76"/>
    </location>
</feature>
<comment type="caution">
    <text evidence="2">The sequence shown here is derived from an EMBL/GenBank/DDBJ whole genome shotgun (WGS) entry which is preliminary data.</text>
</comment>
<keyword evidence="3" id="KW-1185">Reference proteome</keyword>
<protein>
    <submittedName>
        <fullName evidence="2">Uncharacterized protein</fullName>
    </submittedName>
</protein>
<keyword evidence="1" id="KW-1133">Transmembrane helix</keyword>
<accession>A0A9W7FMX5</accession>
<reference evidence="3" key="1">
    <citation type="journal article" date="2023" name="Commun. Biol.">
        <title>Genome analysis of Parmales, the sister group of diatoms, reveals the evolutionary specialization of diatoms from phago-mixotrophs to photoautotrophs.</title>
        <authorList>
            <person name="Ban H."/>
            <person name="Sato S."/>
            <person name="Yoshikawa S."/>
            <person name="Yamada K."/>
            <person name="Nakamura Y."/>
            <person name="Ichinomiya M."/>
            <person name="Sato N."/>
            <person name="Blanc-Mathieu R."/>
            <person name="Endo H."/>
            <person name="Kuwata A."/>
            <person name="Ogata H."/>
        </authorList>
    </citation>
    <scope>NUCLEOTIDE SEQUENCE [LARGE SCALE GENOMIC DNA]</scope>
    <source>
        <strain evidence="3">NIES 3699</strain>
    </source>
</reference>
<keyword evidence="1" id="KW-0472">Membrane</keyword>